<dbReference type="SFLD" id="SFLDS00029">
    <property type="entry name" value="Radical_SAM"/>
    <property type="match status" value="1"/>
</dbReference>
<keyword evidence="7 10" id="KW-0408">Iron</keyword>
<reference evidence="12 13" key="1">
    <citation type="submission" date="2018-10" db="EMBL/GenBank/DDBJ databases">
        <title>Butyricimonas faecalis sp. nov., isolated from human faeces and emended description of the genus Butyricimonas.</title>
        <authorList>
            <person name="Le Roy T."/>
            <person name="Van der Smissen P."/>
            <person name="Paquot A."/>
            <person name="Delzenne N."/>
            <person name="Muccioli G."/>
            <person name="Collet J.-F."/>
            <person name="Cani P.D."/>
        </authorList>
    </citation>
    <scope>NUCLEOTIDE SEQUENCE [LARGE SCALE GENOMIC DNA]</scope>
    <source>
        <strain evidence="12 13">H184</strain>
    </source>
</reference>
<keyword evidence="6 10" id="KW-0479">Metal-binding</keyword>
<accession>A0A3S9VVE9</accession>
<dbReference type="SFLD" id="SFLDF00562">
    <property type="entry name" value="HemN-like__clustered_with_heat"/>
    <property type="match status" value="1"/>
</dbReference>
<dbReference type="InterPro" id="IPR006638">
    <property type="entry name" value="Elp3/MiaA/NifB-like_rSAM"/>
</dbReference>
<evidence type="ECO:0000313" key="13">
    <source>
        <dbReference type="Proteomes" id="UP000270673"/>
    </source>
</evidence>
<dbReference type="InterPro" id="IPR058240">
    <property type="entry name" value="rSAM_sf"/>
</dbReference>
<dbReference type="GO" id="GO:0006779">
    <property type="term" value="P:porphyrin-containing compound biosynthetic process"/>
    <property type="evidence" value="ECO:0007669"/>
    <property type="project" value="InterPro"/>
</dbReference>
<dbReference type="GO" id="GO:0051539">
    <property type="term" value="F:4 iron, 4 sulfur cluster binding"/>
    <property type="evidence" value="ECO:0007669"/>
    <property type="project" value="UniProtKB-UniRule"/>
</dbReference>
<dbReference type="Gene3D" id="3.20.20.70">
    <property type="entry name" value="Aldolase class I"/>
    <property type="match status" value="1"/>
</dbReference>
<dbReference type="Pfam" id="PF04055">
    <property type="entry name" value="Radical_SAM"/>
    <property type="match status" value="1"/>
</dbReference>
<evidence type="ECO:0000256" key="8">
    <source>
        <dbReference type="ARBA" id="ARBA00023014"/>
    </source>
</evidence>
<keyword evidence="4 10" id="KW-0349">Heme</keyword>
<keyword evidence="5 10" id="KW-0949">S-adenosyl-L-methionine</keyword>
<evidence type="ECO:0000313" key="12">
    <source>
        <dbReference type="EMBL" id="AZS30449.1"/>
    </source>
</evidence>
<sequence>MGIYVHVPFCRSKCFYCGFYSVASLKLKEAYLKAIEREIDLRKGYLPEDEVHTLYFGGGTPSYLEWEDLKRVVATLEANYSFVPGAERTIELNPEDLTEEKLRGIRDLGFNRLSIGVQSFSDEQLKRINRTHSAQQAREGIELAANMGFDNISMDLIIGLPGQTEGELLDDVEKASRLPIAHLSVYMLSIDSNTVFEHMVKRGEFRLEDEEVMAERYQRVCERLKESGFEHYEISNFARNGRYSRHNTSYWQQKPYIGFGPSAHSYDLHSRQWNTANLKVYIDHLDKGMLSFEREELASVDLYNEYVMTSLRTMWGMEKQKLEGDYAVFWKQVQEQVRKYESSGDLIEERGRWKISEAGWVISDTILSDLFVV</sequence>
<dbReference type="KEGG" id="buy:D8S85_13420"/>
<evidence type="ECO:0000256" key="10">
    <source>
        <dbReference type="RuleBase" id="RU364116"/>
    </source>
</evidence>
<dbReference type="OrthoDB" id="9808022at2"/>
<dbReference type="NCBIfam" id="TIGR00539">
    <property type="entry name" value="hemN_rel"/>
    <property type="match status" value="1"/>
</dbReference>
<name>A0A3S9VVE9_9BACT</name>
<dbReference type="SFLD" id="SFLDG01082">
    <property type="entry name" value="B12-binding_domain_containing"/>
    <property type="match status" value="1"/>
</dbReference>
<evidence type="ECO:0000256" key="1">
    <source>
        <dbReference type="ARBA" id="ARBA00001966"/>
    </source>
</evidence>
<feature type="domain" description="Radical SAM core" evidence="11">
    <location>
        <begin position="1"/>
        <end position="230"/>
    </location>
</feature>
<dbReference type="GO" id="GO:0005737">
    <property type="term" value="C:cytoplasm"/>
    <property type="evidence" value="ECO:0007669"/>
    <property type="project" value="UniProtKB-SubCell"/>
</dbReference>
<gene>
    <name evidence="12" type="primary">hemW</name>
    <name evidence="12" type="ORF">D8S85_13420</name>
</gene>
<dbReference type="PANTHER" id="PTHR13932:SF5">
    <property type="entry name" value="RADICAL S-ADENOSYL METHIONINE DOMAIN-CONTAINING PROTEIN 1, MITOCHONDRIAL"/>
    <property type="match status" value="1"/>
</dbReference>
<dbReference type="InterPro" id="IPR013785">
    <property type="entry name" value="Aldolase_TIM"/>
</dbReference>
<dbReference type="EMBL" id="CP032819">
    <property type="protein sequence ID" value="AZS30449.1"/>
    <property type="molecule type" value="Genomic_DNA"/>
</dbReference>
<dbReference type="SFLD" id="SFLDG01065">
    <property type="entry name" value="anaerobic_coproporphyrinogen-I"/>
    <property type="match status" value="1"/>
</dbReference>
<dbReference type="InterPro" id="IPR034505">
    <property type="entry name" value="Coproporphyrinogen-III_oxidase"/>
</dbReference>
<dbReference type="SMART" id="SM00729">
    <property type="entry name" value="Elp3"/>
    <property type="match status" value="1"/>
</dbReference>
<keyword evidence="13" id="KW-1185">Reference proteome</keyword>
<dbReference type="PANTHER" id="PTHR13932">
    <property type="entry name" value="COPROPORPHYRINIGEN III OXIDASE"/>
    <property type="match status" value="1"/>
</dbReference>
<evidence type="ECO:0000256" key="2">
    <source>
        <dbReference type="ARBA" id="ARBA00006100"/>
    </source>
</evidence>
<dbReference type="RefSeq" id="WP_106481100.1">
    <property type="nucleotide sequence ID" value="NZ_CP032819.1"/>
</dbReference>
<dbReference type="InterPro" id="IPR004559">
    <property type="entry name" value="HemW-like"/>
</dbReference>
<organism evidence="12 13">
    <name type="scientific">Butyricimonas faecalis</name>
    <dbReference type="NCBI Taxonomy" id="2093856"/>
    <lineage>
        <taxon>Bacteria</taxon>
        <taxon>Pseudomonadati</taxon>
        <taxon>Bacteroidota</taxon>
        <taxon>Bacteroidia</taxon>
        <taxon>Bacteroidales</taxon>
        <taxon>Odoribacteraceae</taxon>
        <taxon>Butyricimonas</taxon>
    </lineage>
</organism>
<proteinExistence type="inferred from homology"/>
<keyword evidence="10" id="KW-0963">Cytoplasm</keyword>
<evidence type="ECO:0000259" key="11">
    <source>
        <dbReference type="PROSITE" id="PS51918"/>
    </source>
</evidence>
<dbReference type="SUPFAM" id="SSF102114">
    <property type="entry name" value="Radical SAM enzymes"/>
    <property type="match status" value="1"/>
</dbReference>
<evidence type="ECO:0000256" key="7">
    <source>
        <dbReference type="ARBA" id="ARBA00023004"/>
    </source>
</evidence>
<dbReference type="PROSITE" id="PS51918">
    <property type="entry name" value="RADICAL_SAM"/>
    <property type="match status" value="1"/>
</dbReference>
<evidence type="ECO:0000256" key="9">
    <source>
        <dbReference type="ARBA" id="ARBA00023186"/>
    </source>
</evidence>
<comment type="subcellular location">
    <subcellularLocation>
        <location evidence="10">Cytoplasm</location>
    </subcellularLocation>
</comment>
<comment type="function">
    <text evidence="10">Probably acts as a heme chaperone, transferring heme to an unknown acceptor. Binds one molecule of heme per monomer, possibly covalently. Binds 1 [4Fe-4S] cluster. The cluster is coordinated with 3 cysteines and an exchangeable S-adenosyl-L-methionine.</text>
</comment>
<evidence type="ECO:0000256" key="5">
    <source>
        <dbReference type="ARBA" id="ARBA00022691"/>
    </source>
</evidence>
<dbReference type="CDD" id="cd01335">
    <property type="entry name" value="Radical_SAM"/>
    <property type="match status" value="1"/>
</dbReference>
<comment type="cofactor">
    <cofactor evidence="1">
        <name>[4Fe-4S] cluster</name>
        <dbReference type="ChEBI" id="CHEBI:49883"/>
    </cofactor>
</comment>
<evidence type="ECO:0000256" key="3">
    <source>
        <dbReference type="ARBA" id="ARBA00017228"/>
    </source>
</evidence>
<comment type="similarity">
    <text evidence="2">Belongs to the anaerobic coproporphyrinogen-III oxidase family. HemW subfamily.</text>
</comment>
<dbReference type="AlphaFoldDB" id="A0A3S9VVE9"/>
<evidence type="ECO:0000256" key="6">
    <source>
        <dbReference type="ARBA" id="ARBA00022723"/>
    </source>
</evidence>
<dbReference type="Proteomes" id="UP000270673">
    <property type="component" value="Chromosome"/>
</dbReference>
<evidence type="ECO:0000256" key="4">
    <source>
        <dbReference type="ARBA" id="ARBA00022617"/>
    </source>
</evidence>
<dbReference type="InterPro" id="IPR007197">
    <property type="entry name" value="rSAM"/>
</dbReference>
<keyword evidence="10" id="KW-0004">4Fe-4S</keyword>
<protein>
    <recommendedName>
        <fullName evidence="3 10">Heme chaperone HemW</fullName>
    </recommendedName>
</protein>
<keyword evidence="9 10" id="KW-0143">Chaperone</keyword>
<keyword evidence="8 10" id="KW-0411">Iron-sulfur</keyword>
<dbReference type="GO" id="GO:0004109">
    <property type="term" value="F:coproporphyrinogen oxidase activity"/>
    <property type="evidence" value="ECO:0007669"/>
    <property type="project" value="InterPro"/>
</dbReference>
<dbReference type="GO" id="GO:0046872">
    <property type="term" value="F:metal ion binding"/>
    <property type="evidence" value="ECO:0007669"/>
    <property type="project" value="UniProtKB-UniRule"/>
</dbReference>
<dbReference type="SFLD" id="SFLDF00288">
    <property type="entry name" value="HemN-like__clustered_with_nucl"/>
    <property type="match status" value="1"/>
</dbReference>